<dbReference type="InterPro" id="IPR002645">
    <property type="entry name" value="STAS_dom"/>
</dbReference>
<protein>
    <recommendedName>
        <fullName evidence="1">STAS domain-containing protein</fullName>
    </recommendedName>
</protein>
<dbReference type="InterPro" id="IPR058548">
    <property type="entry name" value="MlaB-like_STAS"/>
</dbReference>
<sequence>MTSGTFSLSGPLSIYVVASLHAELTRQRDSTRRLTLDLGGVDEIDGAGWQLLLVHACDALQAGQPLQLTNVPACVQDVFATMGLADWLATVTVEGPQALKGLAT</sequence>
<name>A0ABP9QLX5_9RHOO</name>
<dbReference type="Gene3D" id="3.30.750.24">
    <property type="entry name" value="STAS domain"/>
    <property type="match status" value="1"/>
</dbReference>
<accession>A0ABP9QLX5</accession>
<feature type="domain" description="STAS" evidence="1">
    <location>
        <begin position="6"/>
        <end position="104"/>
    </location>
</feature>
<dbReference type="SUPFAM" id="SSF52091">
    <property type="entry name" value="SpoIIaa-like"/>
    <property type="match status" value="1"/>
</dbReference>
<reference evidence="3" key="1">
    <citation type="journal article" date="2019" name="Int. J. Syst. Evol. Microbiol.">
        <title>The Global Catalogue of Microorganisms (GCM) 10K type strain sequencing project: providing services to taxonomists for standard genome sequencing and annotation.</title>
        <authorList>
            <consortium name="The Broad Institute Genomics Platform"/>
            <consortium name="The Broad Institute Genome Sequencing Center for Infectious Disease"/>
            <person name="Wu L."/>
            <person name="Ma J."/>
        </authorList>
    </citation>
    <scope>NUCLEOTIDE SEQUENCE [LARGE SCALE GENOMIC DNA]</scope>
    <source>
        <strain evidence="3">JCM 18715</strain>
    </source>
</reference>
<dbReference type="InterPro" id="IPR036513">
    <property type="entry name" value="STAS_dom_sf"/>
</dbReference>
<dbReference type="InterPro" id="IPR052746">
    <property type="entry name" value="MlaB_ABC_Transporter"/>
</dbReference>
<proteinExistence type="predicted"/>
<dbReference type="Pfam" id="PF13466">
    <property type="entry name" value="STAS_2"/>
    <property type="match status" value="1"/>
</dbReference>
<dbReference type="RefSeq" id="WP_345532545.1">
    <property type="nucleotide sequence ID" value="NZ_BAABLD010000008.1"/>
</dbReference>
<dbReference type="CDD" id="cd07043">
    <property type="entry name" value="STAS_anti-anti-sigma_factors"/>
    <property type="match status" value="1"/>
</dbReference>
<dbReference type="PANTHER" id="PTHR35849:SF2">
    <property type="entry name" value="BLR2341 PROTEIN"/>
    <property type="match status" value="1"/>
</dbReference>
<comment type="caution">
    <text evidence="2">The sequence shown here is derived from an EMBL/GenBank/DDBJ whole genome shotgun (WGS) entry which is preliminary data.</text>
</comment>
<evidence type="ECO:0000313" key="2">
    <source>
        <dbReference type="EMBL" id="GAA5164215.1"/>
    </source>
</evidence>
<dbReference type="PANTHER" id="PTHR35849">
    <property type="entry name" value="BLR2341 PROTEIN"/>
    <property type="match status" value="1"/>
</dbReference>
<dbReference type="EMBL" id="BAABLD010000008">
    <property type="protein sequence ID" value="GAA5164215.1"/>
    <property type="molecule type" value="Genomic_DNA"/>
</dbReference>
<dbReference type="Proteomes" id="UP001500547">
    <property type="component" value="Unassembled WGS sequence"/>
</dbReference>
<evidence type="ECO:0000259" key="1">
    <source>
        <dbReference type="PROSITE" id="PS50801"/>
    </source>
</evidence>
<dbReference type="PROSITE" id="PS50801">
    <property type="entry name" value="STAS"/>
    <property type="match status" value="1"/>
</dbReference>
<evidence type="ECO:0000313" key="3">
    <source>
        <dbReference type="Proteomes" id="UP001500547"/>
    </source>
</evidence>
<keyword evidence="3" id="KW-1185">Reference proteome</keyword>
<gene>
    <name evidence="2" type="ORF">GCM10025770_17670</name>
</gene>
<organism evidence="2 3">
    <name type="scientific">Viridibacterium curvum</name>
    <dbReference type="NCBI Taxonomy" id="1101404"/>
    <lineage>
        <taxon>Bacteria</taxon>
        <taxon>Pseudomonadati</taxon>
        <taxon>Pseudomonadota</taxon>
        <taxon>Betaproteobacteria</taxon>
        <taxon>Rhodocyclales</taxon>
        <taxon>Rhodocyclaceae</taxon>
        <taxon>Viridibacterium</taxon>
    </lineage>
</organism>